<gene>
    <name evidence="1" type="ORF">GLYMA_16G117900</name>
</gene>
<sequence>MMLSRMEAGKKDGEVNGNEKKAIGMVESKNSLSVTLASPKFAS</sequence>
<dbReference type="Proteomes" id="UP000008827">
    <property type="component" value="Chromosome 16"/>
</dbReference>
<dbReference type="EMBL" id="CM000849">
    <property type="protein sequence ID" value="KRH07908.1"/>
    <property type="molecule type" value="Genomic_DNA"/>
</dbReference>
<reference evidence="2" key="2">
    <citation type="submission" date="2018-02" db="UniProtKB">
        <authorList>
            <consortium name="EnsemblPlants"/>
        </authorList>
    </citation>
    <scope>IDENTIFICATION</scope>
    <source>
        <strain evidence="2">Williams 82</strain>
    </source>
</reference>
<dbReference type="AlphaFoldDB" id="A0A0R0G174"/>
<name>A0A0R0G174_SOYBN</name>
<keyword evidence="3" id="KW-1185">Reference proteome</keyword>
<dbReference type="InParanoid" id="A0A0R0G174"/>
<evidence type="ECO:0000313" key="3">
    <source>
        <dbReference type="Proteomes" id="UP000008827"/>
    </source>
</evidence>
<evidence type="ECO:0000313" key="1">
    <source>
        <dbReference type="EMBL" id="KRH07908.1"/>
    </source>
</evidence>
<reference evidence="1 2" key="1">
    <citation type="journal article" date="2010" name="Nature">
        <title>Genome sequence of the palaeopolyploid soybean.</title>
        <authorList>
            <person name="Schmutz J."/>
            <person name="Cannon S.B."/>
            <person name="Schlueter J."/>
            <person name="Ma J."/>
            <person name="Mitros T."/>
            <person name="Nelson W."/>
            <person name="Hyten D.L."/>
            <person name="Song Q."/>
            <person name="Thelen J.J."/>
            <person name="Cheng J."/>
            <person name="Xu D."/>
            <person name="Hellsten U."/>
            <person name="May G.D."/>
            <person name="Yu Y."/>
            <person name="Sakurai T."/>
            <person name="Umezawa T."/>
            <person name="Bhattacharyya M.K."/>
            <person name="Sandhu D."/>
            <person name="Valliyodan B."/>
            <person name="Lindquist E."/>
            <person name="Peto M."/>
            <person name="Grant D."/>
            <person name="Shu S."/>
            <person name="Goodstein D."/>
            <person name="Barry K."/>
            <person name="Futrell-Griggs M."/>
            <person name="Abernathy B."/>
            <person name="Du J."/>
            <person name="Tian Z."/>
            <person name="Zhu L."/>
            <person name="Gill N."/>
            <person name="Joshi T."/>
            <person name="Libault M."/>
            <person name="Sethuraman A."/>
            <person name="Zhang X.-C."/>
            <person name="Shinozaki K."/>
            <person name="Nguyen H.T."/>
            <person name="Wing R.A."/>
            <person name="Cregan P."/>
            <person name="Specht J."/>
            <person name="Grimwood J."/>
            <person name="Rokhsar D."/>
            <person name="Stacey G."/>
            <person name="Shoemaker R.C."/>
            <person name="Jackson S.A."/>
        </authorList>
    </citation>
    <scope>NUCLEOTIDE SEQUENCE [LARGE SCALE GENOMIC DNA]</scope>
    <source>
        <strain evidence="2">cv. Williams 82</strain>
        <tissue evidence="1">Callus</tissue>
    </source>
</reference>
<organism evidence="1">
    <name type="scientific">Glycine max</name>
    <name type="common">Soybean</name>
    <name type="synonym">Glycine hispida</name>
    <dbReference type="NCBI Taxonomy" id="3847"/>
    <lineage>
        <taxon>Eukaryota</taxon>
        <taxon>Viridiplantae</taxon>
        <taxon>Streptophyta</taxon>
        <taxon>Embryophyta</taxon>
        <taxon>Tracheophyta</taxon>
        <taxon>Spermatophyta</taxon>
        <taxon>Magnoliopsida</taxon>
        <taxon>eudicotyledons</taxon>
        <taxon>Gunneridae</taxon>
        <taxon>Pentapetalae</taxon>
        <taxon>rosids</taxon>
        <taxon>fabids</taxon>
        <taxon>Fabales</taxon>
        <taxon>Fabaceae</taxon>
        <taxon>Papilionoideae</taxon>
        <taxon>50 kb inversion clade</taxon>
        <taxon>NPAAA clade</taxon>
        <taxon>indigoferoid/millettioid clade</taxon>
        <taxon>Phaseoleae</taxon>
        <taxon>Glycine</taxon>
        <taxon>Glycine subgen. Soja</taxon>
    </lineage>
</organism>
<dbReference type="Gramene" id="KRH07908">
    <property type="protein sequence ID" value="KRH07908"/>
    <property type="gene ID" value="GLYMA_16G117900"/>
</dbReference>
<accession>A0A0R0G174</accession>
<evidence type="ECO:0000313" key="2">
    <source>
        <dbReference type="EnsemblPlants" id="KRH07908"/>
    </source>
</evidence>
<dbReference type="EnsemblPlants" id="KRH07908">
    <property type="protein sequence ID" value="KRH07908"/>
    <property type="gene ID" value="GLYMA_16G117900"/>
</dbReference>
<reference evidence="1" key="3">
    <citation type="submission" date="2018-07" db="EMBL/GenBank/DDBJ databases">
        <title>WGS assembly of Glycine max.</title>
        <authorList>
            <person name="Schmutz J."/>
            <person name="Cannon S."/>
            <person name="Schlueter J."/>
            <person name="Ma J."/>
            <person name="Mitros T."/>
            <person name="Nelson W."/>
            <person name="Hyten D."/>
            <person name="Song Q."/>
            <person name="Thelen J."/>
            <person name="Cheng J."/>
            <person name="Xu D."/>
            <person name="Hellsten U."/>
            <person name="May G."/>
            <person name="Yu Y."/>
            <person name="Sakurai T."/>
            <person name="Umezawa T."/>
            <person name="Bhattacharyya M."/>
            <person name="Sandhu D."/>
            <person name="Valliyodan B."/>
            <person name="Lindquist E."/>
            <person name="Peto M."/>
            <person name="Grant D."/>
            <person name="Shu S."/>
            <person name="Goodstein D."/>
            <person name="Barry K."/>
            <person name="Futrell-Griggs M."/>
            <person name="Abernathy B."/>
            <person name="Du J."/>
            <person name="Tian Z."/>
            <person name="Zhu L."/>
            <person name="Gill N."/>
            <person name="Joshi T."/>
            <person name="Libault M."/>
            <person name="Sethuraman A."/>
            <person name="Zhang X."/>
            <person name="Shinozaki K."/>
            <person name="Nguyen H."/>
            <person name="Wing R."/>
            <person name="Cregan P."/>
            <person name="Specht J."/>
            <person name="Grimwood J."/>
            <person name="Rokhsar D."/>
            <person name="Stacey G."/>
            <person name="Shoemaker R."/>
            <person name="Jackson S."/>
        </authorList>
    </citation>
    <scope>NUCLEOTIDE SEQUENCE</scope>
    <source>
        <tissue evidence="1">Callus</tissue>
    </source>
</reference>
<proteinExistence type="predicted"/>
<protein>
    <submittedName>
        <fullName evidence="1 2">Uncharacterized protein</fullName>
    </submittedName>
</protein>